<dbReference type="KEGG" id="dwd:DSCW_45350"/>
<dbReference type="EMBL" id="AP021875">
    <property type="protein sequence ID" value="BBO77118.1"/>
    <property type="molecule type" value="Genomic_DNA"/>
</dbReference>
<dbReference type="RefSeq" id="WP_155305895.1">
    <property type="nucleotide sequence ID" value="NZ_AP021875.1"/>
</dbReference>
<name>A0A5K7Z7V1_9BACT</name>
<evidence type="ECO:0000313" key="2">
    <source>
        <dbReference type="EMBL" id="BBO77118.1"/>
    </source>
</evidence>
<evidence type="ECO:0000256" key="1">
    <source>
        <dbReference type="SAM" id="MobiDB-lite"/>
    </source>
</evidence>
<dbReference type="Proteomes" id="UP000427769">
    <property type="component" value="Chromosome"/>
</dbReference>
<sequence length="62" mass="6830">MEQGALEQNGGSKASTAMAPGKSLANKKSVFKKHCRVKRAAARLARLFTKIQTIFDALKFMF</sequence>
<gene>
    <name evidence="2" type="ORF">DSCW_45350</name>
</gene>
<keyword evidence="3" id="KW-1185">Reference proteome</keyword>
<evidence type="ECO:0000313" key="3">
    <source>
        <dbReference type="Proteomes" id="UP000427769"/>
    </source>
</evidence>
<protein>
    <submittedName>
        <fullName evidence="2">Uncharacterized protein</fullName>
    </submittedName>
</protein>
<dbReference type="AlphaFoldDB" id="A0A5K7Z7V1"/>
<accession>A0A5K7Z7V1</accession>
<reference evidence="2 3" key="1">
    <citation type="submission" date="2019-11" db="EMBL/GenBank/DDBJ databases">
        <title>Comparative genomics of hydrocarbon-degrading Desulfosarcina strains.</title>
        <authorList>
            <person name="Watanabe M."/>
            <person name="Kojima H."/>
            <person name="Fukui M."/>
        </authorList>
    </citation>
    <scope>NUCLEOTIDE SEQUENCE [LARGE SCALE GENOMIC DNA]</scope>
    <source>
        <strain evidence="2 3">PP31</strain>
    </source>
</reference>
<organism evidence="2 3">
    <name type="scientific">Desulfosarcina widdelii</name>
    <dbReference type="NCBI Taxonomy" id="947919"/>
    <lineage>
        <taxon>Bacteria</taxon>
        <taxon>Pseudomonadati</taxon>
        <taxon>Thermodesulfobacteriota</taxon>
        <taxon>Desulfobacteria</taxon>
        <taxon>Desulfobacterales</taxon>
        <taxon>Desulfosarcinaceae</taxon>
        <taxon>Desulfosarcina</taxon>
    </lineage>
</organism>
<feature type="region of interest" description="Disordered" evidence="1">
    <location>
        <begin position="1"/>
        <end position="21"/>
    </location>
</feature>
<proteinExistence type="predicted"/>